<dbReference type="GO" id="GO:0048046">
    <property type="term" value="C:apoplast"/>
    <property type="evidence" value="ECO:0007669"/>
    <property type="project" value="UniProtKB-SubCell"/>
</dbReference>
<dbReference type="InterPro" id="IPR044859">
    <property type="entry name" value="Allene_oxi_cyc_Dirigent"/>
</dbReference>
<evidence type="ECO:0000256" key="2">
    <source>
        <dbReference type="ARBA" id="ARBA00011738"/>
    </source>
</evidence>
<comment type="caution">
    <text evidence="5">The sequence shown here is derived from an EMBL/GenBank/DDBJ whole genome shotgun (WGS) entry which is preliminary data.</text>
</comment>
<gene>
    <name evidence="5" type="ORF">Salat_0099200</name>
</gene>
<name>A0AAE1YWR9_9LAMI</name>
<comment type="function">
    <text evidence="4">Dirigent proteins impart stereoselectivity on the phenoxy radical-coupling reaction, yielding optically active lignans from two molecules of coniferyl alcohol in the biosynthesis of lignans, flavonolignans, and alkaloids and thus plays a central role in plant secondary metabolism.</text>
</comment>
<dbReference type="AlphaFoldDB" id="A0AAE1YWR9"/>
<comment type="subunit">
    <text evidence="2 4">Homodimer.</text>
</comment>
<comment type="similarity">
    <text evidence="1 4">Belongs to the plant dirigent protein family.</text>
</comment>
<reference evidence="5" key="1">
    <citation type="submission" date="2020-06" db="EMBL/GenBank/DDBJ databases">
        <authorList>
            <person name="Li T."/>
            <person name="Hu X."/>
            <person name="Zhang T."/>
            <person name="Song X."/>
            <person name="Zhang H."/>
            <person name="Dai N."/>
            <person name="Sheng W."/>
            <person name="Hou X."/>
            <person name="Wei L."/>
        </authorList>
    </citation>
    <scope>NUCLEOTIDE SEQUENCE</scope>
    <source>
        <strain evidence="5">3651</strain>
        <tissue evidence="5">Leaf</tissue>
    </source>
</reference>
<keyword evidence="4" id="KW-0052">Apoplast</keyword>
<feature type="chain" id="PRO_5041769485" description="Dirigent protein" evidence="4">
    <location>
        <begin position="21"/>
        <end position="196"/>
    </location>
</feature>
<evidence type="ECO:0000313" key="6">
    <source>
        <dbReference type="Proteomes" id="UP001293254"/>
    </source>
</evidence>
<proteinExistence type="inferred from homology"/>
<protein>
    <recommendedName>
        <fullName evidence="4">Dirigent protein</fullName>
    </recommendedName>
</protein>
<dbReference type="Proteomes" id="UP001293254">
    <property type="component" value="Unassembled WGS sequence"/>
</dbReference>
<comment type="subcellular location">
    <subcellularLocation>
        <location evidence="4">Secreted</location>
        <location evidence="4">Extracellular space</location>
        <location evidence="4">Apoplast</location>
    </subcellularLocation>
</comment>
<organism evidence="5 6">
    <name type="scientific">Sesamum alatum</name>
    <dbReference type="NCBI Taxonomy" id="300844"/>
    <lineage>
        <taxon>Eukaryota</taxon>
        <taxon>Viridiplantae</taxon>
        <taxon>Streptophyta</taxon>
        <taxon>Embryophyta</taxon>
        <taxon>Tracheophyta</taxon>
        <taxon>Spermatophyta</taxon>
        <taxon>Magnoliopsida</taxon>
        <taxon>eudicotyledons</taxon>
        <taxon>Gunneridae</taxon>
        <taxon>Pentapetalae</taxon>
        <taxon>asterids</taxon>
        <taxon>lamiids</taxon>
        <taxon>Lamiales</taxon>
        <taxon>Pedaliaceae</taxon>
        <taxon>Sesamum</taxon>
    </lineage>
</organism>
<evidence type="ECO:0000256" key="4">
    <source>
        <dbReference type="RuleBase" id="RU363099"/>
    </source>
</evidence>
<reference evidence="5" key="2">
    <citation type="journal article" date="2024" name="Plant">
        <title>Genomic evolution and insights into agronomic trait innovations of Sesamum species.</title>
        <authorList>
            <person name="Miao H."/>
            <person name="Wang L."/>
            <person name="Qu L."/>
            <person name="Liu H."/>
            <person name="Sun Y."/>
            <person name="Le M."/>
            <person name="Wang Q."/>
            <person name="Wei S."/>
            <person name="Zheng Y."/>
            <person name="Lin W."/>
            <person name="Duan Y."/>
            <person name="Cao H."/>
            <person name="Xiong S."/>
            <person name="Wang X."/>
            <person name="Wei L."/>
            <person name="Li C."/>
            <person name="Ma Q."/>
            <person name="Ju M."/>
            <person name="Zhao R."/>
            <person name="Li G."/>
            <person name="Mu C."/>
            <person name="Tian Q."/>
            <person name="Mei H."/>
            <person name="Zhang T."/>
            <person name="Gao T."/>
            <person name="Zhang H."/>
        </authorList>
    </citation>
    <scope>NUCLEOTIDE SEQUENCE</scope>
    <source>
        <strain evidence="5">3651</strain>
    </source>
</reference>
<dbReference type="Pfam" id="PF03018">
    <property type="entry name" value="Dirigent"/>
    <property type="match status" value="1"/>
</dbReference>
<feature type="signal peptide" evidence="4">
    <location>
        <begin position="1"/>
        <end position="20"/>
    </location>
</feature>
<dbReference type="Gene3D" id="2.40.480.10">
    <property type="entry name" value="Allene oxide cyclase-like"/>
    <property type="match status" value="1"/>
</dbReference>
<accession>A0AAE1YWR9</accession>
<dbReference type="GO" id="GO:0009699">
    <property type="term" value="P:phenylpropanoid biosynthetic process"/>
    <property type="evidence" value="ECO:0007669"/>
    <property type="project" value="UniProtKB-ARBA"/>
</dbReference>
<dbReference type="EMBL" id="JACGWO010000001">
    <property type="protein sequence ID" value="KAK4437652.1"/>
    <property type="molecule type" value="Genomic_DNA"/>
</dbReference>
<sequence>MAEKLSFLILAIAMPMMAHGNSIGEGPEAVQEWFKNLPNAKEKVTKLHLYMHDVIGGKNPTVITVAQSNYSLNSPTMFGLTRMMDNALTVGPDHETEPQPESNVIGRAQGIYGAASMEEIGLLMTFNFVFTHGEYNGSTLSVLGHNPFLHRYREMPVVGGSGVFRLARGIATANTVWVNITSQCAVIEYNVIVLHY</sequence>
<evidence type="ECO:0000313" key="5">
    <source>
        <dbReference type="EMBL" id="KAK4437652.1"/>
    </source>
</evidence>
<dbReference type="PANTHER" id="PTHR21495">
    <property type="entry name" value="NUCLEOPORIN-RELATED"/>
    <property type="match status" value="1"/>
</dbReference>
<keyword evidence="6" id="KW-1185">Reference proteome</keyword>
<evidence type="ECO:0000256" key="3">
    <source>
        <dbReference type="ARBA" id="ARBA00022525"/>
    </source>
</evidence>
<evidence type="ECO:0000256" key="1">
    <source>
        <dbReference type="ARBA" id="ARBA00010746"/>
    </source>
</evidence>
<dbReference type="InterPro" id="IPR004265">
    <property type="entry name" value="Dirigent"/>
</dbReference>
<keyword evidence="4" id="KW-0732">Signal</keyword>
<keyword evidence="3 4" id="KW-0964">Secreted</keyword>